<evidence type="ECO:0000256" key="6">
    <source>
        <dbReference type="ARBA" id="ARBA00022617"/>
    </source>
</evidence>
<sequence length="137" mass="14322">MLFTPMPTSIRFPSTASSFSKTNRIIHLAGLGVLATMLPNTLRFTTLLGYSLLVSTLATIEQDFSSLPQCSVQCLTTSLGSSGSPCAPTDFACLCKNKKFLAASDSCNKSSCSGKDAKAAKTWGEKACQGVGVKIAA</sequence>
<keyword evidence="10" id="KW-0472">Membrane</keyword>
<reference evidence="16" key="4">
    <citation type="submission" date="2025-05" db="UniProtKB">
        <authorList>
            <consortium name="EnsemblFungi"/>
        </authorList>
    </citation>
    <scope>IDENTIFICATION</scope>
    <source>
        <strain evidence="16">isolate 1-1 / race 1 (BBBD)</strain>
    </source>
</reference>
<keyword evidence="11" id="KW-1015">Disulfide bond</keyword>
<keyword evidence="17" id="KW-1185">Reference proteome</keyword>
<evidence type="ECO:0000313" key="16">
    <source>
        <dbReference type="EnsemblFungi" id="PTTG_04062-t43_1-p1"/>
    </source>
</evidence>
<dbReference type="OrthoDB" id="2507492at2759"/>
<evidence type="ECO:0000256" key="8">
    <source>
        <dbReference type="ARBA" id="ARBA00022729"/>
    </source>
</evidence>
<keyword evidence="6" id="KW-0349">Heme</keyword>
<reference evidence="15" key="2">
    <citation type="submission" date="2016-05" db="EMBL/GenBank/DDBJ databases">
        <title>Comparative analysis highlights variable genome content of wheat rusts and divergence of the mating loci.</title>
        <authorList>
            <person name="Cuomo C.A."/>
            <person name="Bakkeren G."/>
            <person name="Szabo L."/>
            <person name="Khalil H."/>
            <person name="Joly D."/>
            <person name="Goldberg J."/>
            <person name="Young S."/>
            <person name="Zeng Q."/>
            <person name="Fellers J."/>
        </authorList>
    </citation>
    <scope>NUCLEOTIDE SEQUENCE [LARGE SCALE GENOMIC DNA]</scope>
    <source>
        <strain evidence="15">1-1 BBBD Race 1</strain>
    </source>
</reference>
<name>A0A180G739_PUCT1</name>
<dbReference type="PANTHER" id="PTHR37928">
    <property type="entry name" value="CFEM DOMAIN PROTEIN (AFU_ORTHOLOGUE AFUA_6G14090)"/>
    <property type="match status" value="1"/>
</dbReference>
<evidence type="ECO:0000259" key="14">
    <source>
        <dbReference type="PROSITE" id="PS52012"/>
    </source>
</evidence>
<evidence type="ECO:0000256" key="13">
    <source>
        <dbReference type="ARBA" id="ARBA00023288"/>
    </source>
</evidence>
<evidence type="ECO:0000256" key="9">
    <source>
        <dbReference type="ARBA" id="ARBA00023004"/>
    </source>
</evidence>
<dbReference type="AlphaFoldDB" id="A0A180G739"/>
<dbReference type="VEuPathDB" id="FungiDB:PTTG_04062"/>
<feature type="domain" description="CFEM" evidence="14">
    <location>
        <begin position="42"/>
        <end position="137"/>
    </location>
</feature>
<comment type="subcellular location">
    <subcellularLocation>
        <location evidence="1">Cell membrane</location>
        <topology evidence="1">Lipid-anchor</topology>
        <topology evidence="1">GPI-anchor</topology>
    </subcellularLocation>
    <subcellularLocation>
        <location evidence="2">Secreted</location>
    </subcellularLocation>
</comment>
<evidence type="ECO:0000256" key="7">
    <source>
        <dbReference type="ARBA" id="ARBA00022723"/>
    </source>
</evidence>
<keyword evidence="13" id="KW-0449">Lipoprotein</keyword>
<dbReference type="GO" id="GO:0005886">
    <property type="term" value="C:plasma membrane"/>
    <property type="evidence" value="ECO:0007669"/>
    <property type="project" value="UniProtKB-SubCell"/>
</dbReference>
<keyword evidence="7" id="KW-0479">Metal-binding</keyword>
<reference evidence="16 17" key="3">
    <citation type="journal article" date="2017" name="G3 (Bethesda)">
        <title>Comparative analysis highlights variable genome content of wheat rusts and divergence of the mating loci.</title>
        <authorList>
            <person name="Cuomo C.A."/>
            <person name="Bakkeren G."/>
            <person name="Khalil H.B."/>
            <person name="Panwar V."/>
            <person name="Joly D."/>
            <person name="Linning R."/>
            <person name="Sakthikumar S."/>
            <person name="Song X."/>
            <person name="Adiconis X."/>
            <person name="Fan L."/>
            <person name="Goldberg J.M."/>
            <person name="Levin J.Z."/>
            <person name="Young S."/>
            <person name="Zeng Q."/>
            <person name="Anikster Y."/>
            <person name="Bruce M."/>
            <person name="Wang M."/>
            <person name="Yin C."/>
            <person name="McCallum B."/>
            <person name="Szabo L.J."/>
            <person name="Hulbert S."/>
            <person name="Chen X."/>
            <person name="Fellers J.P."/>
        </authorList>
    </citation>
    <scope>NUCLEOTIDE SEQUENCE</scope>
    <source>
        <strain evidence="17">Isolate 1-1 / race 1 (BBBD)</strain>
        <strain evidence="16">isolate 1-1 / race 1 (BBBD)</strain>
    </source>
</reference>
<keyword evidence="12" id="KW-0325">Glycoprotein</keyword>
<keyword evidence="4" id="KW-1003">Cell membrane</keyword>
<protein>
    <submittedName>
        <fullName evidence="16">CFEM domain-containing protein</fullName>
    </submittedName>
</protein>
<evidence type="ECO:0000256" key="4">
    <source>
        <dbReference type="ARBA" id="ARBA00022475"/>
    </source>
</evidence>
<dbReference type="PROSITE" id="PS52012">
    <property type="entry name" value="CFEM"/>
    <property type="match status" value="1"/>
</dbReference>
<reference evidence="15" key="1">
    <citation type="submission" date="2009-11" db="EMBL/GenBank/DDBJ databases">
        <authorList>
            <consortium name="The Broad Institute Genome Sequencing Platform"/>
            <person name="Ward D."/>
            <person name="Feldgarden M."/>
            <person name="Earl A."/>
            <person name="Young S.K."/>
            <person name="Zeng Q."/>
            <person name="Koehrsen M."/>
            <person name="Alvarado L."/>
            <person name="Berlin A."/>
            <person name="Bochicchio J."/>
            <person name="Borenstein D."/>
            <person name="Chapman S.B."/>
            <person name="Chen Z."/>
            <person name="Engels R."/>
            <person name="Freedman E."/>
            <person name="Gellesch M."/>
            <person name="Goldberg J."/>
            <person name="Griggs A."/>
            <person name="Gujja S."/>
            <person name="Heilman E."/>
            <person name="Heiman D."/>
            <person name="Hepburn T."/>
            <person name="Howarth C."/>
            <person name="Jen D."/>
            <person name="Larson L."/>
            <person name="Lewis B."/>
            <person name="Mehta T."/>
            <person name="Park D."/>
            <person name="Pearson M."/>
            <person name="Roberts A."/>
            <person name="Saif S."/>
            <person name="Shea T."/>
            <person name="Shenoy N."/>
            <person name="Sisk P."/>
            <person name="Stolte C."/>
            <person name="Sykes S."/>
            <person name="Thomson T."/>
            <person name="Walk T."/>
            <person name="White J."/>
            <person name="Yandava C."/>
            <person name="Izard J."/>
            <person name="Baranova O.V."/>
            <person name="Blanton J.M."/>
            <person name="Tanner A.C."/>
            <person name="Dewhirst F.E."/>
            <person name="Haas B."/>
            <person name="Nusbaum C."/>
            <person name="Birren B."/>
        </authorList>
    </citation>
    <scope>NUCLEOTIDE SEQUENCE [LARGE SCALE GENOMIC DNA]</scope>
    <source>
        <strain evidence="15">1-1 BBBD Race 1</strain>
    </source>
</reference>
<dbReference type="Proteomes" id="UP000005240">
    <property type="component" value="Unassembled WGS sequence"/>
</dbReference>
<dbReference type="STRING" id="630390.A0A180G739"/>
<comment type="similarity">
    <text evidence="3">Belongs to the RBT5 family.</text>
</comment>
<evidence type="ECO:0000313" key="17">
    <source>
        <dbReference type="Proteomes" id="UP000005240"/>
    </source>
</evidence>
<dbReference type="InterPro" id="IPR051735">
    <property type="entry name" value="CFEM_domain"/>
</dbReference>
<evidence type="ECO:0000256" key="12">
    <source>
        <dbReference type="ARBA" id="ARBA00023180"/>
    </source>
</evidence>
<dbReference type="PANTHER" id="PTHR37928:SF2">
    <property type="entry name" value="GPI ANCHORED CFEM DOMAIN PROTEIN (AFU_ORTHOLOGUE AFUA_6G10580)"/>
    <property type="match status" value="1"/>
</dbReference>
<dbReference type="InterPro" id="IPR008427">
    <property type="entry name" value="Extracellular_membr_CFEM_dom"/>
</dbReference>
<evidence type="ECO:0000256" key="5">
    <source>
        <dbReference type="ARBA" id="ARBA00022525"/>
    </source>
</evidence>
<proteinExistence type="inferred from homology"/>
<accession>A0A180G739</accession>
<evidence type="ECO:0000256" key="11">
    <source>
        <dbReference type="ARBA" id="ARBA00023157"/>
    </source>
</evidence>
<dbReference type="GO" id="GO:0005576">
    <property type="term" value="C:extracellular region"/>
    <property type="evidence" value="ECO:0007669"/>
    <property type="project" value="UniProtKB-SubCell"/>
</dbReference>
<evidence type="ECO:0000256" key="3">
    <source>
        <dbReference type="ARBA" id="ARBA00010031"/>
    </source>
</evidence>
<gene>
    <name evidence="15" type="ORF">PTTG_04062</name>
</gene>
<evidence type="ECO:0000256" key="1">
    <source>
        <dbReference type="ARBA" id="ARBA00004609"/>
    </source>
</evidence>
<dbReference type="SMART" id="SM00747">
    <property type="entry name" value="CFEM"/>
    <property type="match status" value="1"/>
</dbReference>
<dbReference type="Pfam" id="PF05730">
    <property type="entry name" value="CFEM"/>
    <property type="match status" value="1"/>
</dbReference>
<keyword evidence="9" id="KW-0408">Iron</keyword>
<dbReference type="EnsemblFungi" id="PTTG_04062-t43_1">
    <property type="protein sequence ID" value="PTTG_04062-t43_1-p1"/>
    <property type="gene ID" value="PTTG_04062"/>
</dbReference>
<dbReference type="GO" id="GO:0046872">
    <property type="term" value="F:metal ion binding"/>
    <property type="evidence" value="ECO:0007669"/>
    <property type="project" value="UniProtKB-KW"/>
</dbReference>
<dbReference type="EMBL" id="ADAS02000177">
    <property type="protein sequence ID" value="OAV88434.1"/>
    <property type="molecule type" value="Genomic_DNA"/>
</dbReference>
<organism evidence="15">
    <name type="scientific">Puccinia triticina (isolate 1-1 / race 1 (BBBD))</name>
    <name type="common">Brown leaf rust fungus</name>
    <dbReference type="NCBI Taxonomy" id="630390"/>
    <lineage>
        <taxon>Eukaryota</taxon>
        <taxon>Fungi</taxon>
        <taxon>Dikarya</taxon>
        <taxon>Basidiomycota</taxon>
        <taxon>Pucciniomycotina</taxon>
        <taxon>Pucciniomycetes</taxon>
        <taxon>Pucciniales</taxon>
        <taxon>Pucciniaceae</taxon>
        <taxon>Puccinia</taxon>
    </lineage>
</organism>
<evidence type="ECO:0000313" key="15">
    <source>
        <dbReference type="EMBL" id="OAV88434.1"/>
    </source>
</evidence>
<keyword evidence="5" id="KW-0964">Secreted</keyword>
<keyword evidence="8" id="KW-0732">Signal</keyword>
<evidence type="ECO:0000256" key="10">
    <source>
        <dbReference type="ARBA" id="ARBA00023136"/>
    </source>
</evidence>
<evidence type="ECO:0000256" key="2">
    <source>
        <dbReference type="ARBA" id="ARBA00004613"/>
    </source>
</evidence>